<dbReference type="InterPro" id="IPR005154">
    <property type="entry name" value="Glyco_hydro_67_aGlcAse_N"/>
</dbReference>
<protein>
    <submittedName>
        <fullName evidence="3">F5/8 type C domain</fullName>
    </submittedName>
</protein>
<proteinExistence type="predicted"/>
<keyword evidence="1" id="KW-0378">Hydrolase</keyword>
<accession>A0A174TJA5</accession>
<name>A0A174TJA5_9BACE</name>
<evidence type="ECO:0000259" key="2">
    <source>
        <dbReference type="Pfam" id="PF03648"/>
    </source>
</evidence>
<dbReference type="Pfam" id="PF16126">
    <property type="entry name" value="DUF4838"/>
    <property type="match status" value="1"/>
</dbReference>
<dbReference type="Pfam" id="PF03648">
    <property type="entry name" value="Glyco_hydro_67N"/>
    <property type="match status" value="1"/>
</dbReference>
<dbReference type="AlphaFoldDB" id="A0A174TJA5"/>
<dbReference type="Gene3D" id="3.30.379.10">
    <property type="entry name" value="Chitobiase/beta-hexosaminidase domain 2-like"/>
    <property type="match status" value="1"/>
</dbReference>
<dbReference type="SUPFAM" id="SSF55545">
    <property type="entry name" value="beta-N-acetylhexosaminidase-like domain"/>
    <property type="match status" value="1"/>
</dbReference>
<evidence type="ECO:0000313" key="4">
    <source>
        <dbReference type="Proteomes" id="UP000095657"/>
    </source>
</evidence>
<sequence length="619" mass="71442">MSCPLFFILNFINDKVSMKYIFVTYILLVAVSLQAQNKKMVLERGRTYYVYTCPDAPKVVTHAADELSKYITQVFKVSCVRHSASLDRPEMLVFTKEKDSTGYVIPANIALGEDGYYLNIQKNAVVISGQNGRGVLYGVYSFLEKYIGCRWYSSEVSFIPLLNKKQLPFIEESYTPVVKWREVYYYDLCDPVIAAQLKLNGNMLRKGLTAPNRWAIKGGRHADWGLWCHSLYDVVSPSLYDTHPEYFSEIEGKRIQPRSEGTQLCLTNPELPYHAINSLNRLIQKTQAEVPVWADSLAHYWSVSQMDGRGNCTCQQCQTSDLYDGSPSGTMLKFVNQIAEHFPHKKIATLAYTYTRKAPLYTKPASNVVIQMCAIETARQGINFPIATSNIHATFRKDLVDWGKICNEILVWDYVIQFQNLVSPFPNFSTMQDNINFYIANNVSAVFCQGNREKGGEFAELRGYLLAKLLWNPQCDMKQEMDDFLTGYYGKAGVYIKRYIADMEQALKKSKAILSMDGDLEAHREGYLSKECIERYKHWFDLAEKAVINQPDVLKRVRKERMAIMYAQIRLEYGTREERKQLLTQLIQLAEENDIWMFSEVDNRNDQSGNREMFYQKYR</sequence>
<evidence type="ECO:0000313" key="3">
    <source>
        <dbReference type="EMBL" id="CUQ07470.1"/>
    </source>
</evidence>
<dbReference type="STRING" id="47678.ERS852494_03878"/>
<gene>
    <name evidence="3" type="ORF">ERS852494_03878</name>
</gene>
<dbReference type="PANTHER" id="PTHR47406">
    <property type="entry name" value="COAGULATION FACTOR 5/8 TYPE, C-TERMINAL"/>
    <property type="match status" value="1"/>
</dbReference>
<evidence type="ECO:0000256" key="1">
    <source>
        <dbReference type="ARBA" id="ARBA00022801"/>
    </source>
</evidence>
<dbReference type="EMBL" id="CZAI01000011">
    <property type="protein sequence ID" value="CUQ07470.1"/>
    <property type="molecule type" value="Genomic_DNA"/>
</dbReference>
<dbReference type="GO" id="GO:0045493">
    <property type="term" value="P:xylan catabolic process"/>
    <property type="evidence" value="ECO:0007669"/>
    <property type="project" value="InterPro"/>
</dbReference>
<dbReference type="Proteomes" id="UP000095657">
    <property type="component" value="Unassembled WGS sequence"/>
</dbReference>
<dbReference type="InterPro" id="IPR032287">
    <property type="entry name" value="DUF4838"/>
</dbReference>
<feature type="domain" description="Alpha glucuronidase N-terminal" evidence="2">
    <location>
        <begin position="55"/>
        <end position="142"/>
    </location>
</feature>
<dbReference type="InterPro" id="IPR029018">
    <property type="entry name" value="Hex-like_dom2"/>
</dbReference>
<dbReference type="PANTHER" id="PTHR47406:SF2">
    <property type="entry name" value="ALPHA GLUCURONIDASE N-TERMINAL DOMAIN-CONTAINING PROTEIN"/>
    <property type="match status" value="1"/>
</dbReference>
<organism evidence="3 4">
    <name type="scientific">Bacteroides caccae</name>
    <dbReference type="NCBI Taxonomy" id="47678"/>
    <lineage>
        <taxon>Bacteria</taxon>
        <taxon>Pseudomonadati</taxon>
        <taxon>Bacteroidota</taxon>
        <taxon>Bacteroidia</taxon>
        <taxon>Bacteroidales</taxon>
        <taxon>Bacteroidaceae</taxon>
        <taxon>Bacteroides</taxon>
    </lineage>
</organism>
<dbReference type="GO" id="GO:0046559">
    <property type="term" value="F:alpha-glucuronidase activity"/>
    <property type="evidence" value="ECO:0007669"/>
    <property type="project" value="InterPro"/>
</dbReference>
<reference evidence="3 4" key="1">
    <citation type="submission" date="2015-09" db="EMBL/GenBank/DDBJ databases">
        <authorList>
            <consortium name="Pathogen Informatics"/>
        </authorList>
    </citation>
    <scope>NUCLEOTIDE SEQUENCE [LARGE SCALE GENOMIC DNA]</scope>
    <source>
        <strain evidence="3 4">2789STDY5834880</strain>
    </source>
</reference>